<feature type="transmembrane region" description="Helical" evidence="1">
    <location>
        <begin position="33"/>
        <end position="51"/>
    </location>
</feature>
<dbReference type="OrthoDB" id="9814848at2"/>
<dbReference type="EMBL" id="CP046457">
    <property type="protein sequence ID" value="QGT99892.1"/>
    <property type="molecule type" value="Genomic_DNA"/>
</dbReference>
<dbReference type="RefSeq" id="WP_156203740.1">
    <property type="nucleotide sequence ID" value="NZ_CP046457.1"/>
</dbReference>
<reference evidence="3" key="1">
    <citation type="journal article" date="2019" name="Microbiology">
        <title>Complete Genome Sequence of an Uncultured Bacterium of the Candidate Phylum Bipolaricaulota.</title>
        <authorList>
            <person name="Kadnikov V.V."/>
            <person name="Mardanov A.V."/>
            <person name="Beletsky A.V."/>
            <person name="Frank Y.A."/>
            <person name="Karnachuk O.V."/>
            <person name="Ravin N.V."/>
        </authorList>
    </citation>
    <scope>NUCLEOTIDE SEQUENCE [LARGE SCALE GENOMIC DNA]</scope>
</reference>
<evidence type="ECO:0008006" key="4">
    <source>
        <dbReference type="Google" id="ProtNLM"/>
    </source>
</evidence>
<keyword evidence="1" id="KW-0812">Transmembrane</keyword>
<proteinExistence type="predicted"/>
<feature type="transmembrane region" description="Helical" evidence="1">
    <location>
        <begin position="6"/>
        <end position="26"/>
    </location>
</feature>
<evidence type="ECO:0000313" key="2">
    <source>
        <dbReference type="EMBL" id="QGT99892.1"/>
    </source>
</evidence>
<keyword evidence="1" id="KW-0472">Membrane</keyword>
<dbReference type="KEGG" id="salq:SYNTR_1299"/>
<feature type="transmembrane region" description="Helical" evidence="1">
    <location>
        <begin position="57"/>
        <end position="76"/>
    </location>
</feature>
<accession>A0A6I6DG64</accession>
<dbReference type="InterPro" id="IPR027890">
    <property type="entry name" value="DUF4491"/>
</dbReference>
<dbReference type="AlphaFoldDB" id="A0A6I6DG64"/>
<evidence type="ECO:0000256" key="1">
    <source>
        <dbReference type="SAM" id="Phobius"/>
    </source>
</evidence>
<keyword evidence="1" id="KW-1133">Transmembrane helix</keyword>
<keyword evidence="3" id="KW-1185">Reference proteome</keyword>
<evidence type="ECO:0000313" key="3">
    <source>
        <dbReference type="Proteomes" id="UP000426444"/>
    </source>
</evidence>
<sequence>MNFTGLIVGAISFLIIGILHPIVIKVEYYFGKHYWPVFAISGLICCIASVLVDNILISIPLAILGFSLFWSIMELFEQEKRVQKGWFPANPAKSKNQDK</sequence>
<name>A0A6I6DG64_9FIRM</name>
<organism evidence="2 3">
    <name type="scientific">Candidatus Syntrophocurvum alkaliphilum</name>
    <dbReference type="NCBI Taxonomy" id="2293317"/>
    <lineage>
        <taxon>Bacteria</taxon>
        <taxon>Bacillati</taxon>
        <taxon>Bacillota</taxon>
        <taxon>Clostridia</taxon>
        <taxon>Eubacteriales</taxon>
        <taxon>Syntrophomonadaceae</taxon>
        <taxon>Candidatus Syntrophocurvum</taxon>
    </lineage>
</organism>
<dbReference type="Proteomes" id="UP000426444">
    <property type="component" value="Chromosome"/>
</dbReference>
<gene>
    <name evidence="2" type="ORF">SYNTR_1299</name>
</gene>
<protein>
    <recommendedName>
        <fullName evidence="4">DUF4491 domain-containing protein</fullName>
    </recommendedName>
</protein>
<dbReference type="Pfam" id="PF14898">
    <property type="entry name" value="DUF4491"/>
    <property type="match status" value="1"/>
</dbReference>